<dbReference type="InterPro" id="IPR014985">
    <property type="entry name" value="WbqC"/>
</dbReference>
<reference evidence="1 2" key="1">
    <citation type="submission" date="2018-09" db="EMBL/GenBank/DDBJ databases">
        <title>Genome sequencing of strain 6GH32-13.</title>
        <authorList>
            <person name="Weon H.-Y."/>
            <person name="Heo J."/>
            <person name="Kwon S.-W."/>
        </authorList>
    </citation>
    <scope>NUCLEOTIDE SEQUENCE [LARGE SCALE GENOMIC DNA]</scope>
    <source>
        <strain evidence="1 2">5GH32-13</strain>
    </source>
</reference>
<dbReference type="Proteomes" id="UP000263900">
    <property type="component" value="Chromosome"/>
</dbReference>
<protein>
    <submittedName>
        <fullName evidence="1">Glycine transferase</fullName>
    </submittedName>
</protein>
<evidence type="ECO:0000313" key="1">
    <source>
        <dbReference type="EMBL" id="AXY75556.1"/>
    </source>
</evidence>
<proteinExistence type="predicted"/>
<dbReference type="EMBL" id="CP032157">
    <property type="protein sequence ID" value="AXY75556.1"/>
    <property type="molecule type" value="Genomic_DNA"/>
</dbReference>
<dbReference type="RefSeq" id="WP_119051437.1">
    <property type="nucleotide sequence ID" value="NZ_CP032157.1"/>
</dbReference>
<organism evidence="1 2">
    <name type="scientific">Paraflavitalea soli</name>
    <dbReference type="NCBI Taxonomy" id="2315862"/>
    <lineage>
        <taxon>Bacteria</taxon>
        <taxon>Pseudomonadati</taxon>
        <taxon>Bacteroidota</taxon>
        <taxon>Chitinophagia</taxon>
        <taxon>Chitinophagales</taxon>
        <taxon>Chitinophagaceae</taxon>
        <taxon>Paraflavitalea</taxon>
    </lineage>
</organism>
<dbReference type="Pfam" id="PF08889">
    <property type="entry name" value="WbqC"/>
    <property type="match status" value="1"/>
</dbReference>
<accession>A0A3B7MRF8</accession>
<dbReference type="GO" id="GO:0016740">
    <property type="term" value="F:transferase activity"/>
    <property type="evidence" value="ECO:0007669"/>
    <property type="project" value="UniProtKB-KW"/>
</dbReference>
<keyword evidence="1" id="KW-0808">Transferase</keyword>
<dbReference type="OrthoDB" id="3611744at2"/>
<name>A0A3B7MRF8_9BACT</name>
<gene>
    <name evidence="1" type="ORF">D3H65_16920</name>
</gene>
<keyword evidence="2" id="KW-1185">Reference proteome</keyword>
<dbReference type="AlphaFoldDB" id="A0A3B7MRF8"/>
<dbReference type="KEGG" id="pseg:D3H65_16920"/>
<evidence type="ECO:0000313" key="2">
    <source>
        <dbReference type="Proteomes" id="UP000263900"/>
    </source>
</evidence>
<sequence>MMKIAIMQPYFFPYIGQFQLINAVDRFILCDDVQYIRHGWINRNRILKQGEGYQYVIVPVSKHRSQEPIRHIKAVEGGDWKKTILRQIEYYRKKAPYYNAVRQLLCHCLSIEETNITRLNGHCMQAVCAYIGIPFNIEVSSELGLDYSGVFDTGDWALKICGQLGASAYYNPPGGMVLYDKQRFAQSNIHLHFVKPRLREYDQCNNNSFLPGLSIIDVMMFNHPAEIIDMLNEYDLL</sequence>